<name>A0A5R9AMF5_9MICC</name>
<dbReference type="GO" id="GO:0019310">
    <property type="term" value="P:inositol catabolic process"/>
    <property type="evidence" value="ECO:0007669"/>
    <property type="project" value="UniProtKB-UniRule"/>
</dbReference>
<evidence type="ECO:0000313" key="7">
    <source>
        <dbReference type="Proteomes" id="UP000306544"/>
    </source>
</evidence>
<feature type="domain" description="Gfo/Idh/MocA-like oxidoreductase N-terminal" evidence="4">
    <location>
        <begin position="7"/>
        <end position="127"/>
    </location>
</feature>
<dbReference type="AlphaFoldDB" id="A0A5R9AMF5"/>
<dbReference type="RefSeq" id="WP_138168970.1">
    <property type="nucleotide sequence ID" value="NZ_VAWA01000001.1"/>
</dbReference>
<dbReference type="PANTHER" id="PTHR43593:SF1">
    <property type="entry name" value="INOSITOL 2-DEHYDROGENASE"/>
    <property type="match status" value="1"/>
</dbReference>
<dbReference type="InterPro" id="IPR050424">
    <property type="entry name" value="Gfo-Idh-MocA_inositol_DH"/>
</dbReference>
<protein>
    <recommendedName>
        <fullName evidence="3">Inositol 2-dehydrogenase</fullName>
        <ecNumber evidence="3">1.1.1.18</ecNumber>
    </recommendedName>
    <alternativeName>
        <fullName evidence="3">Myo-inositol 2-dehydrogenase</fullName>
        <shortName evidence="3">MI 2-dehydrogenase</shortName>
    </alternativeName>
</protein>
<dbReference type="HAMAP" id="MF_01671">
    <property type="entry name" value="IolG"/>
    <property type="match status" value="1"/>
</dbReference>
<dbReference type="SUPFAM" id="SSF55347">
    <property type="entry name" value="Glyceraldehyde-3-phosphate dehydrogenase-like, C-terminal domain"/>
    <property type="match status" value="1"/>
</dbReference>
<proteinExistence type="inferred from homology"/>
<sequence>MSTQNLHVAVVGAGLMGADHVQRLARRTAGATVSAVVDIDQERAQAAADMASPARTFSSVEDLIKAGAAEAVVLATPGFLHEEALLQLIDAGIPVMCEKPLTPGPESSLRVVEAEVAAGQRLVQVGFMRRFDAGYRQLKNIIDAGTYGELLMLHHQHRNASVPETFTNEMVIHDSVVHEFDAVRFFSGEEISNVAVRTGRHTSKGTELVRDPQLVTIQTSSGLLATVEIFVNAKLGYQVLTQAVFEEGVVKIGESAGPTVIAESRTGSAIDQTYHTRFVEAYDEEIQQWVNSVATGVPVGPSAWDGYATAAVCGAGVSAQQSGEITSVDMAHKPALYA</sequence>
<dbReference type="GO" id="GO:0000166">
    <property type="term" value="F:nucleotide binding"/>
    <property type="evidence" value="ECO:0007669"/>
    <property type="project" value="InterPro"/>
</dbReference>
<dbReference type="EMBL" id="VAWA01000001">
    <property type="protein sequence ID" value="TLP80008.1"/>
    <property type="molecule type" value="Genomic_DNA"/>
</dbReference>
<comment type="similarity">
    <text evidence="3">Belongs to the Gfo/Idh/MocA family.</text>
</comment>
<dbReference type="Gene3D" id="3.40.50.720">
    <property type="entry name" value="NAD(P)-binding Rossmann-like Domain"/>
    <property type="match status" value="1"/>
</dbReference>
<evidence type="ECO:0000313" key="6">
    <source>
        <dbReference type="EMBL" id="TLP80008.1"/>
    </source>
</evidence>
<dbReference type="OrthoDB" id="256869at2"/>
<dbReference type="GO" id="GO:0050112">
    <property type="term" value="F:inositol 2-dehydrogenase (NAD+) activity"/>
    <property type="evidence" value="ECO:0007669"/>
    <property type="project" value="UniProtKB-UniRule"/>
</dbReference>
<dbReference type="InterPro" id="IPR000683">
    <property type="entry name" value="Gfo/Idh/MocA-like_OxRdtase_N"/>
</dbReference>
<dbReference type="InterPro" id="IPR036291">
    <property type="entry name" value="NAD(P)-bd_dom_sf"/>
</dbReference>
<comment type="catalytic activity">
    <reaction evidence="3">
        <text>myo-inositol + NAD(+) = scyllo-inosose + NADH + H(+)</text>
        <dbReference type="Rhea" id="RHEA:16949"/>
        <dbReference type="ChEBI" id="CHEBI:15378"/>
        <dbReference type="ChEBI" id="CHEBI:17268"/>
        <dbReference type="ChEBI" id="CHEBI:17811"/>
        <dbReference type="ChEBI" id="CHEBI:57540"/>
        <dbReference type="ChEBI" id="CHEBI:57945"/>
        <dbReference type="EC" id="1.1.1.18"/>
    </reaction>
</comment>
<comment type="subunit">
    <text evidence="3">Homotetramer.</text>
</comment>
<organism evidence="6 7">
    <name type="scientific">Nesterenkonia sphaerica</name>
    <dbReference type="NCBI Taxonomy" id="1804988"/>
    <lineage>
        <taxon>Bacteria</taxon>
        <taxon>Bacillati</taxon>
        <taxon>Actinomycetota</taxon>
        <taxon>Actinomycetes</taxon>
        <taxon>Micrococcales</taxon>
        <taxon>Micrococcaceae</taxon>
        <taxon>Nesterenkonia</taxon>
    </lineage>
</organism>
<dbReference type="PANTHER" id="PTHR43593">
    <property type="match status" value="1"/>
</dbReference>
<evidence type="ECO:0000256" key="2">
    <source>
        <dbReference type="ARBA" id="ARBA00023027"/>
    </source>
</evidence>
<feature type="domain" description="GFO/IDH/MocA-like oxidoreductase" evidence="5">
    <location>
        <begin position="135"/>
        <end position="250"/>
    </location>
</feature>
<dbReference type="EC" id="1.1.1.18" evidence="3"/>
<evidence type="ECO:0000259" key="4">
    <source>
        <dbReference type="Pfam" id="PF01408"/>
    </source>
</evidence>
<keyword evidence="7" id="KW-1185">Reference proteome</keyword>
<reference evidence="6 7" key="1">
    <citation type="submission" date="2019-05" db="EMBL/GenBank/DDBJ databases">
        <title>Nesterenkonia sp. GY239, isolated from the Southern Atlantic Ocean.</title>
        <authorList>
            <person name="Zhang G."/>
        </authorList>
    </citation>
    <scope>NUCLEOTIDE SEQUENCE [LARGE SCALE GENOMIC DNA]</scope>
    <source>
        <strain evidence="6 7">GY239</strain>
    </source>
</reference>
<accession>A0A5R9AMF5</accession>
<dbReference type="Gene3D" id="3.30.360.10">
    <property type="entry name" value="Dihydrodipicolinate Reductase, domain 2"/>
    <property type="match status" value="1"/>
</dbReference>
<gene>
    <name evidence="3" type="primary">iolG</name>
    <name evidence="6" type="ORF">FEF27_01090</name>
</gene>
<keyword evidence="1 3" id="KW-0560">Oxidoreductase</keyword>
<dbReference type="SUPFAM" id="SSF51735">
    <property type="entry name" value="NAD(P)-binding Rossmann-fold domains"/>
    <property type="match status" value="1"/>
</dbReference>
<dbReference type="Proteomes" id="UP000306544">
    <property type="component" value="Unassembled WGS sequence"/>
</dbReference>
<keyword evidence="2 3" id="KW-0520">NAD</keyword>
<dbReference type="InterPro" id="IPR055170">
    <property type="entry name" value="GFO_IDH_MocA-like_dom"/>
</dbReference>
<evidence type="ECO:0000256" key="3">
    <source>
        <dbReference type="HAMAP-Rule" id="MF_01671"/>
    </source>
</evidence>
<evidence type="ECO:0000259" key="5">
    <source>
        <dbReference type="Pfam" id="PF22725"/>
    </source>
</evidence>
<comment type="caution">
    <text evidence="6">The sequence shown here is derived from an EMBL/GenBank/DDBJ whole genome shotgun (WGS) entry which is preliminary data.</text>
</comment>
<comment type="function">
    <text evidence="3">Involved in the oxidation of myo-inositol (MI) to 2-keto-myo-inositol (2KMI or 2-inosose).</text>
</comment>
<evidence type="ECO:0000256" key="1">
    <source>
        <dbReference type="ARBA" id="ARBA00023002"/>
    </source>
</evidence>
<dbReference type="InterPro" id="IPR023794">
    <property type="entry name" value="MI/DCI_dehydrogenase"/>
</dbReference>
<dbReference type="Pfam" id="PF22725">
    <property type="entry name" value="GFO_IDH_MocA_C3"/>
    <property type="match status" value="1"/>
</dbReference>
<dbReference type="Pfam" id="PF01408">
    <property type="entry name" value="GFO_IDH_MocA"/>
    <property type="match status" value="1"/>
</dbReference>